<name>A0A6A8DB31_9BACI</name>
<dbReference type="GO" id="GO:0016787">
    <property type="term" value="F:hydrolase activity"/>
    <property type="evidence" value="ECO:0007669"/>
    <property type="project" value="UniProtKB-KW"/>
</dbReference>
<dbReference type="SUPFAM" id="SSF53474">
    <property type="entry name" value="alpha/beta-Hydrolases"/>
    <property type="match status" value="1"/>
</dbReference>
<evidence type="ECO:0000313" key="4">
    <source>
        <dbReference type="EMBL" id="MRH41756.1"/>
    </source>
</evidence>
<protein>
    <submittedName>
        <fullName evidence="4">Alpha/beta fold hydrolase</fullName>
    </submittedName>
</protein>
<dbReference type="OrthoDB" id="9805423at2"/>
<dbReference type="PANTHER" id="PTHR43798">
    <property type="entry name" value="MONOACYLGLYCEROL LIPASE"/>
    <property type="match status" value="1"/>
</dbReference>
<feature type="domain" description="AB hydrolase-1" evidence="3">
    <location>
        <begin position="26"/>
        <end position="135"/>
    </location>
</feature>
<dbReference type="Proteomes" id="UP000799092">
    <property type="component" value="Unassembled WGS sequence"/>
</dbReference>
<gene>
    <name evidence="4" type="ORF">GH741_03595</name>
</gene>
<reference evidence="4" key="1">
    <citation type="submission" date="2019-11" db="EMBL/GenBank/DDBJ databases">
        <authorList>
            <person name="Li J."/>
        </authorList>
    </citation>
    <scope>NUCLEOTIDE SEQUENCE</scope>
    <source>
        <strain evidence="4">B6B</strain>
    </source>
</reference>
<keyword evidence="4" id="KW-0378">Hydrolase</keyword>
<dbReference type="InterPro" id="IPR016032">
    <property type="entry name" value="Sig_transdc_resp-reg_C-effctor"/>
</dbReference>
<dbReference type="Pfam" id="PF00561">
    <property type="entry name" value="Abhydrolase_1"/>
    <property type="match status" value="1"/>
</dbReference>
<accession>A0A6A8DB31</accession>
<dbReference type="SUPFAM" id="SSF46894">
    <property type="entry name" value="C-terminal effector domain of the bipartite response regulators"/>
    <property type="match status" value="1"/>
</dbReference>
<dbReference type="AlphaFoldDB" id="A0A6A8DB31"/>
<dbReference type="RefSeq" id="WP_153735382.1">
    <property type="nucleotide sequence ID" value="NZ_WJNG01000002.1"/>
</dbReference>
<evidence type="ECO:0000256" key="1">
    <source>
        <dbReference type="ARBA" id="ARBA00023015"/>
    </source>
</evidence>
<keyword evidence="1" id="KW-0805">Transcription regulation</keyword>
<evidence type="ECO:0000256" key="2">
    <source>
        <dbReference type="ARBA" id="ARBA00023163"/>
    </source>
</evidence>
<dbReference type="GO" id="GO:0003677">
    <property type="term" value="F:DNA binding"/>
    <property type="evidence" value="ECO:0007669"/>
    <property type="project" value="InterPro"/>
</dbReference>
<organism evidence="4 5">
    <name type="scientific">Aquibacillus halophilus</name>
    <dbReference type="NCBI Taxonomy" id="930132"/>
    <lineage>
        <taxon>Bacteria</taxon>
        <taxon>Bacillati</taxon>
        <taxon>Bacillota</taxon>
        <taxon>Bacilli</taxon>
        <taxon>Bacillales</taxon>
        <taxon>Bacillaceae</taxon>
        <taxon>Aquibacillus</taxon>
    </lineage>
</organism>
<evidence type="ECO:0000313" key="5">
    <source>
        <dbReference type="Proteomes" id="UP000799092"/>
    </source>
</evidence>
<sequence>MVRLKRESIYINYERINSEDPCARETLIFIHGVGHDMHSWDFILPYIRKNYHIIRYDLRGHGESDAGSEQRTVKLISEDLIYLISELNVQSYHLIGQGLGGFVGVQIAAQRPKYLKTLVLIGAPIHYPKQLGVELVRKRKELVKKEQSMIEMGQELVNKICYPPTKRKIKTLLNGYEKVSPEVYFELFHTGFGEEGTKNLQKINVPILILSGSEDTIFPPELCSASLYFNSNARYLTVPYASFMIQMDQPKITAEWIHKFIQRNNNQNKYINLPEDSYQKNLTSQIYAEIRGIFIQVDSSQSTNEIQVDIMNGFKVAIKENRIVDGWGKRKAKQILVYLVIQPSATRDELCDIFWPDVHLENARNRLRVSLHHLKQLLENNNEINGEPILGTDREHIFLRAKVSSDLLTHINGIKSAHLTEDINKKIGQYKNLLIGKTENALSGLYEEWFLDFRNWIEQQWIDMSLFLVDVYEQRKDYKNAMNYMEIALKYSREDSELSKRFISLKKKSS</sequence>
<keyword evidence="2" id="KW-0804">Transcription</keyword>
<dbReference type="Gene3D" id="1.10.10.10">
    <property type="entry name" value="Winged helix-like DNA-binding domain superfamily/Winged helix DNA-binding domain"/>
    <property type="match status" value="1"/>
</dbReference>
<proteinExistence type="predicted"/>
<dbReference type="GO" id="GO:0006355">
    <property type="term" value="P:regulation of DNA-templated transcription"/>
    <property type="evidence" value="ECO:0007669"/>
    <property type="project" value="InterPro"/>
</dbReference>
<dbReference type="InterPro" id="IPR036388">
    <property type="entry name" value="WH-like_DNA-bd_sf"/>
</dbReference>
<dbReference type="InterPro" id="IPR050266">
    <property type="entry name" value="AB_hydrolase_sf"/>
</dbReference>
<dbReference type="Gene3D" id="3.40.50.1820">
    <property type="entry name" value="alpha/beta hydrolase"/>
    <property type="match status" value="1"/>
</dbReference>
<dbReference type="PRINTS" id="PR00111">
    <property type="entry name" value="ABHYDROLASE"/>
</dbReference>
<dbReference type="InterPro" id="IPR029058">
    <property type="entry name" value="AB_hydrolase_fold"/>
</dbReference>
<dbReference type="InterPro" id="IPR000073">
    <property type="entry name" value="AB_hydrolase_1"/>
</dbReference>
<evidence type="ECO:0000259" key="3">
    <source>
        <dbReference type="Pfam" id="PF00561"/>
    </source>
</evidence>
<dbReference type="EMBL" id="WJNG01000002">
    <property type="protein sequence ID" value="MRH41756.1"/>
    <property type="molecule type" value="Genomic_DNA"/>
</dbReference>
<keyword evidence="5" id="KW-1185">Reference proteome</keyword>
<comment type="caution">
    <text evidence="4">The sequence shown here is derived from an EMBL/GenBank/DDBJ whole genome shotgun (WGS) entry which is preliminary data.</text>
</comment>